<evidence type="ECO:0000256" key="8">
    <source>
        <dbReference type="RuleBase" id="RU367075"/>
    </source>
</evidence>
<evidence type="ECO:0000256" key="7">
    <source>
        <dbReference type="ARBA" id="ARBA00023054"/>
    </source>
</evidence>
<protein>
    <recommendedName>
        <fullName evidence="3 8">Autophagy-related protein 11</fullName>
    </recommendedName>
</protein>
<feature type="coiled-coil region" evidence="9">
    <location>
        <begin position="696"/>
        <end position="874"/>
    </location>
</feature>
<keyword evidence="7 9" id="KW-0175">Coiled coil</keyword>
<comment type="caution">
    <text evidence="12">The sequence shown here is derived from an EMBL/GenBank/DDBJ whole genome shotgun (WGS) entry which is preliminary data.</text>
</comment>
<dbReference type="Pfam" id="PF04108">
    <property type="entry name" value="ATG17_like"/>
    <property type="match status" value="1"/>
</dbReference>
<feature type="domain" description="Autophagy-related protein 11 C-terminal" evidence="11">
    <location>
        <begin position="1038"/>
        <end position="1133"/>
    </location>
</feature>
<keyword evidence="8" id="KW-0472">Membrane</keyword>
<dbReference type="InterPro" id="IPR040040">
    <property type="entry name" value="ATG11"/>
</dbReference>
<comment type="similarity">
    <text evidence="2 8">Belongs to the ATG11 family.</text>
</comment>
<reference evidence="12" key="1">
    <citation type="journal article" date="2021" name="Open Biol.">
        <title>Shared evolutionary footprints suggest mitochondrial oxidative damage underlies multiple complex I losses in fungi.</title>
        <authorList>
            <person name="Schikora-Tamarit M.A."/>
            <person name="Marcet-Houben M."/>
            <person name="Nosek J."/>
            <person name="Gabaldon T."/>
        </authorList>
    </citation>
    <scope>NUCLEOTIDE SEQUENCE</scope>
    <source>
        <strain evidence="12">CBS6341</strain>
    </source>
</reference>
<evidence type="ECO:0000256" key="1">
    <source>
        <dbReference type="ARBA" id="ARBA00004148"/>
    </source>
</evidence>
<dbReference type="GO" id="GO:0034045">
    <property type="term" value="C:phagophore assembly site membrane"/>
    <property type="evidence" value="ECO:0007669"/>
    <property type="project" value="UniProtKB-SubCell"/>
</dbReference>
<evidence type="ECO:0000256" key="6">
    <source>
        <dbReference type="ARBA" id="ARBA00023006"/>
    </source>
</evidence>
<feature type="coiled-coil region" evidence="9">
    <location>
        <begin position="1037"/>
        <end position="1064"/>
    </location>
</feature>
<keyword evidence="6 8" id="KW-0072">Autophagy</keyword>
<dbReference type="GO" id="GO:0000045">
    <property type="term" value="P:autophagosome assembly"/>
    <property type="evidence" value="ECO:0007669"/>
    <property type="project" value="UniProtKB-UniRule"/>
</dbReference>
<dbReference type="GO" id="GO:0019901">
    <property type="term" value="F:protein kinase binding"/>
    <property type="evidence" value="ECO:0007669"/>
    <property type="project" value="TreeGrafter"/>
</dbReference>
<proteinExistence type="inferred from homology"/>
<dbReference type="Proteomes" id="UP000769528">
    <property type="component" value="Unassembled WGS sequence"/>
</dbReference>
<dbReference type="InterPro" id="IPR019460">
    <property type="entry name" value="Atg11_C"/>
</dbReference>
<evidence type="ECO:0000259" key="10">
    <source>
        <dbReference type="Pfam" id="PF04108"/>
    </source>
</evidence>
<feature type="domain" description="Autophagy protein ATG17-like" evidence="10">
    <location>
        <begin position="122"/>
        <end position="456"/>
    </location>
</feature>
<evidence type="ECO:0000259" key="11">
    <source>
        <dbReference type="Pfam" id="PF10377"/>
    </source>
</evidence>
<dbReference type="GO" id="GO:1990316">
    <property type="term" value="C:Atg1/ULK1 kinase complex"/>
    <property type="evidence" value="ECO:0007669"/>
    <property type="project" value="TreeGrafter"/>
</dbReference>
<dbReference type="GO" id="GO:0000422">
    <property type="term" value="P:autophagy of mitochondrion"/>
    <property type="evidence" value="ECO:0007669"/>
    <property type="project" value="TreeGrafter"/>
</dbReference>
<evidence type="ECO:0000313" key="12">
    <source>
        <dbReference type="EMBL" id="KAH3667791.1"/>
    </source>
</evidence>
<accession>A0A9P8T7B7</accession>
<evidence type="ECO:0000256" key="3">
    <source>
        <dbReference type="ARBA" id="ARBA00013804"/>
    </source>
</evidence>
<reference evidence="12" key="2">
    <citation type="submission" date="2021-01" db="EMBL/GenBank/DDBJ databases">
        <authorList>
            <person name="Schikora-Tamarit M.A."/>
        </authorList>
    </citation>
    <scope>NUCLEOTIDE SEQUENCE</scope>
    <source>
        <strain evidence="12">CBS6341</strain>
    </source>
</reference>
<name>A0A9P8T7B7_9ASCO</name>
<evidence type="ECO:0000256" key="4">
    <source>
        <dbReference type="ARBA" id="ARBA00022448"/>
    </source>
</evidence>
<dbReference type="Pfam" id="PF10377">
    <property type="entry name" value="ATG11"/>
    <property type="match status" value="1"/>
</dbReference>
<comment type="subunit">
    <text evidence="8">Homodimer.</text>
</comment>
<keyword evidence="5 8" id="KW-0653">Protein transport</keyword>
<dbReference type="GO" id="GO:0060090">
    <property type="term" value="F:molecular adaptor activity"/>
    <property type="evidence" value="ECO:0007669"/>
    <property type="project" value="TreeGrafter"/>
</dbReference>
<gene>
    <name evidence="12" type="ORF">WICMUC_005191</name>
</gene>
<dbReference type="GO" id="GO:1903599">
    <property type="term" value="P:positive regulation of autophagy of mitochondrion"/>
    <property type="evidence" value="ECO:0007669"/>
    <property type="project" value="UniProtKB-UniRule"/>
</dbReference>
<dbReference type="GO" id="GO:0061709">
    <property type="term" value="P:reticulophagy"/>
    <property type="evidence" value="ECO:0007669"/>
    <property type="project" value="TreeGrafter"/>
</dbReference>
<dbReference type="GO" id="GO:0005774">
    <property type="term" value="C:vacuolar membrane"/>
    <property type="evidence" value="ECO:0007669"/>
    <property type="project" value="UniProtKB-SubCell"/>
</dbReference>
<dbReference type="AlphaFoldDB" id="A0A9P8T7B7"/>
<evidence type="ECO:0000256" key="9">
    <source>
        <dbReference type="SAM" id="Coils"/>
    </source>
</evidence>
<dbReference type="GO" id="GO:0034517">
    <property type="term" value="P:ribophagy"/>
    <property type="evidence" value="ECO:0007669"/>
    <property type="project" value="TreeGrafter"/>
</dbReference>
<organism evidence="12 13">
    <name type="scientific">Wickerhamomyces mucosus</name>
    <dbReference type="NCBI Taxonomy" id="1378264"/>
    <lineage>
        <taxon>Eukaryota</taxon>
        <taxon>Fungi</taxon>
        <taxon>Dikarya</taxon>
        <taxon>Ascomycota</taxon>
        <taxon>Saccharomycotina</taxon>
        <taxon>Saccharomycetes</taxon>
        <taxon>Phaffomycetales</taxon>
        <taxon>Wickerhamomycetaceae</taxon>
        <taxon>Wickerhamomyces</taxon>
    </lineage>
</organism>
<dbReference type="GO" id="GO:0015031">
    <property type="term" value="P:protein transport"/>
    <property type="evidence" value="ECO:0007669"/>
    <property type="project" value="UniProtKB-KW"/>
</dbReference>
<dbReference type="GO" id="GO:0034727">
    <property type="term" value="P:piecemeal microautophagy of the nucleus"/>
    <property type="evidence" value="ECO:0007669"/>
    <property type="project" value="TreeGrafter"/>
</dbReference>
<dbReference type="PANTHER" id="PTHR13222">
    <property type="entry name" value="RB1-INDUCIBLE COILED-COIL"/>
    <property type="match status" value="1"/>
</dbReference>
<comment type="subcellular location">
    <subcellularLocation>
        <location evidence="8">Preautophagosomal structure membrane</location>
        <topology evidence="8">Peripheral membrane protein</topology>
    </subcellularLocation>
    <subcellularLocation>
        <location evidence="1 8">Vacuole membrane</location>
        <topology evidence="1 8">Peripheral membrane protein</topology>
    </subcellularLocation>
    <text evidence="8">During pexophagy, accumulates in the vacuolar membrane region, where the peroxisomes contact the vacuole.</text>
</comment>
<evidence type="ECO:0000256" key="2">
    <source>
        <dbReference type="ARBA" id="ARBA00009729"/>
    </source>
</evidence>
<dbReference type="OrthoDB" id="447953at2759"/>
<dbReference type="InterPro" id="IPR045326">
    <property type="entry name" value="ATG17-like_dom"/>
</dbReference>
<keyword evidence="4 8" id="KW-0813">Transport</keyword>
<dbReference type="PANTHER" id="PTHR13222:SF1">
    <property type="entry name" value="RB1-INDUCIBLE COILED-COIL PROTEIN 1"/>
    <property type="match status" value="1"/>
</dbReference>
<evidence type="ECO:0000313" key="13">
    <source>
        <dbReference type="Proteomes" id="UP000769528"/>
    </source>
</evidence>
<evidence type="ECO:0000256" key="5">
    <source>
        <dbReference type="ARBA" id="ARBA00022927"/>
    </source>
</evidence>
<comment type="function">
    <text evidence="8">Involved in cytoplasm to vacuole transport (Cvt), pexophagy, mitophagy and nucleophagy. Recruits mitochondria for their selective degradation via autophagy (mitophagy) during starvation. Works as scaffold proteins that recruit ATG proteins to the pre-autophagosome (PAS), the site of vesicle/autophagosome formation. Required for the Cvt vesicles completion.</text>
</comment>
<keyword evidence="8" id="KW-0926">Vacuole</keyword>
<feature type="coiled-coil region" evidence="9">
    <location>
        <begin position="365"/>
        <end position="395"/>
    </location>
</feature>
<dbReference type="EMBL" id="JAEUBF010001377">
    <property type="protein sequence ID" value="KAH3667791.1"/>
    <property type="molecule type" value="Genomic_DNA"/>
</dbReference>
<keyword evidence="13" id="KW-1185">Reference proteome</keyword>
<feature type="coiled-coil region" evidence="9">
    <location>
        <begin position="629"/>
        <end position="656"/>
    </location>
</feature>
<sequence>MNTDQITIFNGHSGDSFKVGRHYFVTLDELKKFCSNQFNIPLPQLFLISPFGSKLKITYLENTDEIYVFDRNLFSIYNDDNSIQTYIKKNYLHSIDDLIQPITSPLEDINLQRIIENRNQRQLISLLTTNLGWVSAIESDSSLYLKRIDEINKKLLVIIKSLKVASQYIEIYCNDIKRQFDNSMDFIIILQKNSLNLIWKDHLKKLTNIQTLENQPLSKLLNFDELNNIAHESIKLNEIINDELLIHKSNLEKSKKFRLEVDNELNILEVETTKILKMTDSEEILKELKKLSNKVQKDIQLLLGNTINSIDDLDVDIILESIQLHKSEYCKKIYMFSAVLYSNIKSFYELSHKIQIQTSNFLCKLSKAQAEMVILKESLKEINHKSEEIQSLEFQLTHTIDLPLLYGLYLIESIRRNEWISHVKKLVSTTNENFAIFREKEIKIRSQWVKNYGEILKILLKDDISSFISTNLLNVDLNINEDKSIKPQIITINYTKENVMNYIEQLKNNGVSNEITNLLTKSIDDIPIKISKIKFDDIRLDATSDENQQSLVKGYKSRIKKLENLLHQEQFKAFHQWPSPDSRFQALSRRSTIYDNKQEISIVPQTSSATSLGNNAEITPEFLKLQNDNLELSKDLKNVKTQMELTNDELKILRQSLSLKDFENQQLLKSIEELTDNNLIELNKVKLELTKENVSKTQLEDKIEVQIKELEALKKVNEEYEKINFELNESKIKFESDNLKKNKKNDDLLEEISQLNEELETFKTQTTSLQSQSKSQTNQIMELKELLKEKDSIIESQSNQIVHFQSEITGLNETISIKDNKLEDWSEDYDRLKSMKNDLLENMSNRESEISKEKTAHHEEIENLKSKVEELERSKIENNVYDLQGSDQSQTIFQLTIIINSLIIKSRDLSEILFQFYEIFYASLKSVGLLPVKTHDNEIKIIRVKGLKRLDETSTIEIPNGYSKDLLEDVKRDLLWTELPDSTLISGLNETDGKNLSNSESLESICQNLIANYNLTTFEDRYINFAKSITNLNQLYYTSLSKRFEDVEKLAKKERKEVKRLKETKISIRDFKEDDLALFLPAKNNNIDSTNGIQWAAFNNTGDLNFLKKKNEIMDKTLNSKQWFIGKILKIDKVDDKEYLIETKEVVLNF</sequence>